<evidence type="ECO:0000256" key="2">
    <source>
        <dbReference type="PROSITE-ProRule" id="PRU01282"/>
    </source>
</evidence>
<sequence>MAHVIFYEKPGCGGNSRQKKTLSDSGHVLEVRDLLSHPWSGAELLAFLAPLPPAEWFNRSAPKVKSGEVVPESLSATKALELLLEDHLLIRRPLMQAGDRRMVGWDETKVAAWIGLNAAGGVGEGCPKHDHAPKCEPPA</sequence>
<dbReference type="EMBL" id="JAGTUF010000021">
    <property type="protein sequence ID" value="MBR9973347.1"/>
    <property type="molecule type" value="Genomic_DNA"/>
</dbReference>
<comment type="similarity">
    <text evidence="1 2">Belongs to the ArsC family.</text>
</comment>
<dbReference type="PANTHER" id="PTHR30041:SF8">
    <property type="entry name" value="PROTEIN YFFB"/>
    <property type="match status" value="1"/>
</dbReference>
<dbReference type="SUPFAM" id="SSF52833">
    <property type="entry name" value="Thioredoxin-like"/>
    <property type="match status" value="1"/>
</dbReference>
<organism evidence="3 4">
    <name type="scientific">Magnetospirillum sulfuroxidans</name>
    <dbReference type="NCBI Taxonomy" id="611300"/>
    <lineage>
        <taxon>Bacteria</taxon>
        <taxon>Pseudomonadati</taxon>
        <taxon>Pseudomonadota</taxon>
        <taxon>Alphaproteobacteria</taxon>
        <taxon>Rhodospirillales</taxon>
        <taxon>Rhodospirillaceae</taxon>
        <taxon>Magnetospirillum</taxon>
    </lineage>
</organism>
<dbReference type="PROSITE" id="PS51353">
    <property type="entry name" value="ARSC"/>
    <property type="match status" value="1"/>
</dbReference>
<dbReference type="PANTHER" id="PTHR30041">
    <property type="entry name" value="ARSENATE REDUCTASE"/>
    <property type="match status" value="1"/>
</dbReference>
<dbReference type="RefSeq" id="WP_211550989.1">
    <property type="nucleotide sequence ID" value="NZ_JAGTUF010000021.1"/>
</dbReference>
<accession>A0ABS5IGN6</accession>
<dbReference type="InterPro" id="IPR006503">
    <property type="entry name" value="Nase-assoc"/>
</dbReference>
<gene>
    <name evidence="3" type="ORF">KEC16_16605</name>
</gene>
<reference evidence="3 4" key="1">
    <citation type="submission" date="2021-04" db="EMBL/GenBank/DDBJ databases">
        <title>Magnetospirillum sulfuroxidans sp. nov., a facultative chemolithoautotrophic sulfur-oxidizing alphaproteobacterium isolated from freshwater sediment and proposals for Paramagetospirillum gen. nov., and Magnetospirillaceae fam. nov.</title>
        <authorList>
            <person name="Koziaeva V."/>
            <person name="Geelhoed J.S."/>
            <person name="Sorokin D.Y."/>
            <person name="Grouzdev D.S."/>
        </authorList>
    </citation>
    <scope>NUCLEOTIDE SEQUENCE [LARGE SCALE GENOMIC DNA]</scope>
    <source>
        <strain evidence="3 4">J10</strain>
    </source>
</reference>
<evidence type="ECO:0008006" key="5">
    <source>
        <dbReference type="Google" id="ProtNLM"/>
    </source>
</evidence>
<proteinExistence type="inferred from homology"/>
<name>A0ABS5IGN6_9PROT</name>
<comment type="caution">
    <text evidence="3">The sequence shown here is derived from an EMBL/GenBank/DDBJ whole genome shotgun (WGS) entry which is preliminary data.</text>
</comment>
<evidence type="ECO:0000313" key="4">
    <source>
        <dbReference type="Proteomes" id="UP000680714"/>
    </source>
</evidence>
<dbReference type="Gene3D" id="3.40.30.10">
    <property type="entry name" value="Glutaredoxin"/>
    <property type="match status" value="1"/>
</dbReference>
<dbReference type="Pfam" id="PF03960">
    <property type="entry name" value="ArsC"/>
    <property type="match status" value="1"/>
</dbReference>
<dbReference type="Proteomes" id="UP000680714">
    <property type="component" value="Unassembled WGS sequence"/>
</dbReference>
<evidence type="ECO:0000313" key="3">
    <source>
        <dbReference type="EMBL" id="MBR9973347.1"/>
    </source>
</evidence>
<keyword evidence="4" id="KW-1185">Reference proteome</keyword>
<dbReference type="InterPro" id="IPR036249">
    <property type="entry name" value="Thioredoxin-like_sf"/>
</dbReference>
<dbReference type="NCBIfam" id="TIGR01616">
    <property type="entry name" value="nitro_assoc"/>
    <property type="match status" value="1"/>
</dbReference>
<protein>
    <recommendedName>
        <fullName evidence="5">Nitrogenase-associated protein</fullName>
    </recommendedName>
</protein>
<evidence type="ECO:0000256" key="1">
    <source>
        <dbReference type="ARBA" id="ARBA00007198"/>
    </source>
</evidence>
<dbReference type="InterPro" id="IPR006660">
    <property type="entry name" value="Arsenate_reductase-like"/>
</dbReference>